<dbReference type="EMBL" id="MN988534">
    <property type="protein sequence ID" value="QIG73982.1"/>
    <property type="molecule type" value="Genomic_DNA"/>
</dbReference>
<sequence length="139" mass="15878">MSEYTARLEDWGVVEGKNQIFGNVFEDSKGRFEDGQFVKTSPAFDDPEDLKEGDLVSTKSSVYLLGKRQPEYDAKLEDWFVLPMNSGLCGYIYGDKKRRFLDGSQVYTTTVVEGEVEPFKVVRTRNTSYLLGKRYNSNS</sequence>
<evidence type="ECO:0000313" key="1">
    <source>
        <dbReference type="EMBL" id="QIG73982.1"/>
    </source>
</evidence>
<accession>A0A7S5RA85</accession>
<organism evidence="1 2">
    <name type="scientific">Rhizobium phage RHph_N34</name>
    <dbReference type="NCBI Taxonomy" id="2509586"/>
    <lineage>
        <taxon>Viruses</taxon>
        <taxon>Duplodnaviria</taxon>
        <taxon>Heunggongvirae</taxon>
        <taxon>Uroviricota</taxon>
        <taxon>Caudoviricetes</taxon>
        <taxon>Pootjesviridae</taxon>
        <taxon>Staniewskivirinae</taxon>
        <taxon>Trinifflemingvirus</taxon>
        <taxon>Trinifflemingvirus N34</taxon>
    </lineage>
</organism>
<evidence type="ECO:0000313" key="2">
    <source>
        <dbReference type="Proteomes" id="UP000646667"/>
    </source>
</evidence>
<reference evidence="1 2" key="1">
    <citation type="submission" date="2020-01" db="EMBL/GenBank/DDBJ databases">
        <title>Patterns of diversity and host range of bacteriophage communities associated with bean-nodulatin bacteria.</title>
        <authorList>
            <person name="Vann Cauwenberghe J."/>
            <person name="Santamaria R.I."/>
            <person name="Bustos P."/>
            <person name="Juarez S."/>
            <person name="Gonzalez V."/>
        </authorList>
    </citation>
    <scope>NUCLEOTIDE SEQUENCE [LARGE SCALE GENOMIC DNA]</scope>
    <source>
        <strain evidence="2">RHph</strain>
    </source>
</reference>
<keyword evidence="2" id="KW-1185">Reference proteome</keyword>
<protein>
    <submittedName>
        <fullName evidence="1">Uncharacterized protein</fullName>
    </submittedName>
</protein>
<proteinExistence type="predicted"/>
<gene>
    <name evidence="1" type="ORF">EVC06_207</name>
</gene>
<dbReference type="Proteomes" id="UP000646667">
    <property type="component" value="Segment"/>
</dbReference>
<name>A0A7S5RA85_9CAUD</name>